<protein>
    <submittedName>
        <fullName evidence="7">DNA-binding protein</fullName>
    </submittedName>
</protein>
<comment type="similarity">
    <text evidence="1">In the C-terminal section; belongs to the class-I pyridoxal-phosphate-dependent aminotransferase family.</text>
</comment>
<dbReference type="InterPro" id="IPR015424">
    <property type="entry name" value="PyrdxlP-dep_Trfase"/>
</dbReference>
<dbReference type="KEGG" id="kle:AO703_05345"/>
<dbReference type="SUPFAM" id="SSF53383">
    <property type="entry name" value="PLP-dependent transferases"/>
    <property type="match status" value="1"/>
</dbReference>
<dbReference type="OrthoDB" id="9808770at2"/>
<keyword evidence="3" id="KW-0805">Transcription regulation</keyword>
<dbReference type="PANTHER" id="PTHR46577:SF1">
    <property type="entry name" value="HTH-TYPE TRANSCRIPTIONAL REGULATORY PROTEIN GABR"/>
    <property type="match status" value="1"/>
</dbReference>
<dbReference type="PRINTS" id="PR00035">
    <property type="entry name" value="HTHGNTR"/>
</dbReference>
<dbReference type="EMBL" id="CP012871">
    <property type="protein sequence ID" value="ALR75747.1"/>
    <property type="molecule type" value="Genomic_DNA"/>
</dbReference>
<dbReference type="GO" id="GO:0003700">
    <property type="term" value="F:DNA-binding transcription factor activity"/>
    <property type="evidence" value="ECO:0007669"/>
    <property type="project" value="InterPro"/>
</dbReference>
<dbReference type="CDD" id="cd07377">
    <property type="entry name" value="WHTH_GntR"/>
    <property type="match status" value="1"/>
</dbReference>
<organism evidence="7 8">
    <name type="scientific">[Enterobacter] lignolyticus</name>
    <dbReference type="NCBI Taxonomy" id="1334193"/>
    <lineage>
        <taxon>Bacteria</taxon>
        <taxon>Pseudomonadati</taxon>
        <taxon>Pseudomonadota</taxon>
        <taxon>Gammaproteobacteria</taxon>
        <taxon>Enterobacterales</taxon>
        <taxon>Enterobacteriaceae</taxon>
        <taxon>Pluralibacter</taxon>
    </lineage>
</organism>
<keyword evidence="5" id="KW-0804">Transcription</keyword>
<gene>
    <name evidence="7" type="ORF">AO703_05345</name>
</gene>
<evidence type="ECO:0000256" key="2">
    <source>
        <dbReference type="ARBA" id="ARBA00022898"/>
    </source>
</evidence>
<dbReference type="Gene3D" id="3.40.640.10">
    <property type="entry name" value="Type I PLP-dependent aspartate aminotransferase-like (Major domain)"/>
    <property type="match status" value="1"/>
</dbReference>
<dbReference type="Pfam" id="PF00155">
    <property type="entry name" value="Aminotran_1_2"/>
    <property type="match status" value="1"/>
</dbReference>
<keyword evidence="2" id="KW-0663">Pyridoxal phosphate</keyword>
<dbReference type="Pfam" id="PF00392">
    <property type="entry name" value="GntR"/>
    <property type="match status" value="1"/>
</dbReference>
<dbReference type="InterPro" id="IPR036388">
    <property type="entry name" value="WH-like_DNA-bd_sf"/>
</dbReference>
<evidence type="ECO:0000313" key="8">
    <source>
        <dbReference type="Proteomes" id="UP000069162"/>
    </source>
</evidence>
<keyword evidence="4 7" id="KW-0238">DNA-binding</keyword>
<evidence type="ECO:0000256" key="4">
    <source>
        <dbReference type="ARBA" id="ARBA00023125"/>
    </source>
</evidence>
<dbReference type="PANTHER" id="PTHR46577">
    <property type="entry name" value="HTH-TYPE TRANSCRIPTIONAL REGULATORY PROTEIN GABR"/>
    <property type="match status" value="1"/>
</dbReference>
<dbReference type="AlphaFoldDB" id="A0A806XAD2"/>
<dbReference type="GO" id="GO:0003677">
    <property type="term" value="F:DNA binding"/>
    <property type="evidence" value="ECO:0007669"/>
    <property type="project" value="UniProtKB-KW"/>
</dbReference>
<evidence type="ECO:0000256" key="1">
    <source>
        <dbReference type="ARBA" id="ARBA00005384"/>
    </source>
</evidence>
<feature type="domain" description="HTH gntR-type" evidence="6">
    <location>
        <begin position="22"/>
        <end position="89"/>
    </location>
</feature>
<evidence type="ECO:0000259" key="6">
    <source>
        <dbReference type="PROSITE" id="PS50949"/>
    </source>
</evidence>
<reference evidence="8" key="1">
    <citation type="submission" date="2015-10" db="EMBL/GenBank/DDBJ databases">
        <title>Complete Genome Sequencing of Klebsiella sp. strain G5.</title>
        <authorList>
            <person name="Chan K.-G."/>
            <person name="Chen J.-W."/>
        </authorList>
    </citation>
    <scope>NUCLEOTIDE SEQUENCE [LARGE SCALE GENOMIC DNA]</scope>
    <source>
        <strain evidence="8">G5</strain>
    </source>
</reference>
<accession>A0A806XAD2</accession>
<dbReference type="GO" id="GO:0030170">
    <property type="term" value="F:pyridoxal phosphate binding"/>
    <property type="evidence" value="ECO:0007669"/>
    <property type="project" value="InterPro"/>
</dbReference>
<dbReference type="SMART" id="SM00345">
    <property type="entry name" value="HTH_GNTR"/>
    <property type="match status" value="1"/>
</dbReference>
<dbReference type="InterPro" id="IPR036390">
    <property type="entry name" value="WH_DNA-bd_sf"/>
</dbReference>
<sequence>MNIPDDAFYGLLTRALQRRGGQTLQRTLYHALRGAMLDGSLQAHSRLPGSRAIALRLRVSRNTINAALEQLATEGYLLRDRLGSRVAQLPAAADVAPPPAEKIVLPARLQQLPPGPRRDSPALAFTPGTPAVNYFPLPLWRRLLDRVLREEGSALLGYGDSAGEWPLRAAIARHLALSRGIHCDAGQVVITEGALEGLNLCTHLLSEAGDVAWLEDPGYFGARSAFLTAGLRIKTMAIDDEGMAFPGDAPEIPRLIFTSPSHQYPTGKLLSASRRLALLTFASEQGAWIIEDDYDSEFRYSSEPIPAMLGMVKNAPVVYLGTFSKTLFPSLRIGFMVMPQALAVAAQPAIRALLRGGHRTEQRALAWFIEEGHYARHLAAMRRLYRRRQAQLCDALAQELAAPHRILGGEGGLHLTVEIAGIDDVQVAERARQYQLAPAALSRFYLNPQSGKTGLVLGYGNTSASQFAPAVRALNRIITPPRRGQG</sequence>
<dbReference type="PROSITE" id="PS50949">
    <property type="entry name" value="HTH_GNTR"/>
    <property type="match status" value="1"/>
</dbReference>
<dbReference type="InterPro" id="IPR015421">
    <property type="entry name" value="PyrdxlP-dep_Trfase_major"/>
</dbReference>
<dbReference type="InterPro" id="IPR004839">
    <property type="entry name" value="Aminotransferase_I/II_large"/>
</dbReference>
<dbReference type="InterPro" id="IPR051446">
    <property type="entry name" value="HTH_trans_reg/aminotransferase"/>
</dbReference>
<dbReference type="Gene3D" id="1.10.10.10">
    <property type="entry name" value="Winged helix-like DNA-binding domain superfamily/Winged helix DNA-binding domain"/>
    <property type="match status" value="1"/>
</dbReference>
<dbReference type="SUPFAM" id="SSF46785">
    <property type="entry name" value="Winged helix' DNA-binding domain"/>
    <property type="match status" value="1"/>
</dbReference>
<evidence type="ECO:0000256" key="5">
    <source>
        <dbReference type="ARBA" id="ARBA00023163"/>
    </source>
</evidence>
<evidence type="ECO:0000313" key="7">
    <source>
        <dbReference type="EMBL" id="ALR75747.1"/>
    </source>
</evidence>
<proteinExistence type="inferred from homology"/>
<dbReference type="CDD" id="cd00609">
    <property type="entry name" value="AAT_like"/>
    <property type="match status" value="1"/>
</dbReference>
<evidence type="ECO:0000256" key="3">
    <source>
        <dbReference type="ARBA" id="ARBA00023015"/>
    </source>
</evidence>
<dbReference type="Proteomes" id="UP000069162">
    <property type="component" value="Chromosome"/>
</dbReference>
<name>A0A806XAD2_9ENTR</name>
<dbReference type="RefSeq" id="WP_062740503.1">
    <property type="nucleotide sequence ID" value="NZ_CP012871.1"/>
</dbReference>
<dbReference type="InterPro" id="IPR000524">
    <property type="entry name" value="Tscrpt_reg_HTH_GntR"/>
</dbReference>